<keyword evidence="4" id="KW-0326">Glycosidase</keyword>
<dbReference type="STRING" id="47428.A0A284RID9"/>
<keyword evidence="3 4" id="KW-0378">Hydrolase</keyword>
<evidence type="ECO:0000259" key="6">
    <source>
        <dbReference type="Pfam" id="PF02055"/>
    </source>
</evidence>
<dbReference type="GO" id="GO:0004348">
    <property type="term" value="F:glucosylceramidase activity"/>
    <property type="evidence" value="ECO:0007669"/>
    <property type="project" value="InterPro"/>
</dbReference>
<evidence type="ECO:0000256" key="5">
    <source>
        <dbReference type="SAM" id="SignalP"/>
    </source>
</evidence>
<dbReference type="PANTHER" id="PTHR11069:SF23">
    <property type="entry name" value="LYSOSOMAL ACID GLUCOSYLCERAMIDASE"/>
    <property type="match status" value="1"/>
</dbReference>
<dbReference type="OMA" id="FGGIAWH"/>
<dbReference type="Proteomes" id="UP000219338">
    <property type="component" value="Unassembled WGS sequence"/>
</dbReference>
<dbReference type="InterPro" id="IPR013780">
    <property type="entry name" value="Glyco_hydro_b"/>
</dbReference>
<dbReference type="InterPro" id="IPR001139">
    <property type="entry name" value="Glyco_hydro_30"/>
</dbReference>
<evidence type="ECO:0000256" key="1">
    <source>
        <dbReference type="ARBA" id="ARBA00005382"/>
    </source>
</evidence>
<reference evidence="8" key="1">
    <citation type="journal article" date="2017" name="Nat. Ecol. Evol.">
        <title>Genome expansion and lineage-specific genetic innovations in the forest pathogenic fungi Armillaria.</title>
        <authorList>
            <person name="Sipos G."/>
            <person name="Prasanna A.N."/>
            <person name="Walter M.C."/>
            <person name="O'Connor E."/>
            <person name="Balint B."/>
            <person name="Krizsan K."/>
            <person name="Kiss B."/>
            <person name="Hess J."/>
            <person name="Varga T."/>
            <person name="Slot J."/>
            <person name="Riley R."/>
            <person name="Boka B."/>
            <person name="Rigling D."/>
            <person name="Barry K."/>
            <person name="Lee J."/>
            <person name="Mihaltcheva S."/>
            <person name="LaButti K."/>
            <person name="Lipzen A."/>
            <person name="Waldron R."/>
            <person name="Moloney N.M."/>
            <person name="Sperisen C."/>
            <person name="Kredics L."/>
            <person name="Vagvoelgyi C."/>
            <person name="Patrignani A."/>
            <person name="Fitzpatrick D."/>
            <person name="Nagy I."/>
            <person name="Doyle S."/>
            <person name="Anderson J.B."/>
            <person name="Grigoriev I.V."/>
            <person name="Gueldener U."/>
            <person name="Muensterkoetter M."/>
            <person name="Nagy L.G."/>
        </authorList>
    </citation>
    <scope>NUCLEOTIDE SEQUENCE [LARGE SCALE GENOMIC DNA]</scope>
    <source>
        <strain evidence="8">C18/9</strain>
    </source>
</reference>
<dbReference type="Gene3D" id="2.60.40.1180">
    <property type="entry name" value="Golgi alpha-mannosidase II"/>
    <property type="match status" value="1"/>
</dbReference>
<keyword evidence="8" id="KW-1185">Reference proteome</keyword>
<feature type="signal peptide" evidence="5">
    <location>
        <begin position="1"/>
        <end position="17"/>
    </location>
</feature>
<dbReference type="PANTHER" id="PTHR11069">
    <property type="entry name" value="GLUCOSYLCERAMIDASE"/>
    <property type="match status" value="1"/>
</dbReference>
<evidence type="ECO:0000313" key="7">
    <source>
        <dbReference type="EMBL" id="SJL08477.1"/>
    </source>
</evidence>
<accession>A0A284RID9</accession>
<evidence type="ECO:0000256" key="3">
    <source>
        <dbReference type="ARBA" id="ARBA00022801"/>
    </source>
</evidence>
<dbReference type="InterPro" id="IPR017853">
    <property type="entry name" value="GH"/>
</dbReference>
<proteinExistence type="inferred from homology"/>
<gene>
    <name evidence="7" type="ORF">ARMOST_11841</name>
</gene>
<keyword evidence="2 5" id="KW-0732">Signal</keyword>
<comment type="similarity">
    <text evidence="1 4">Belongs to the glycosyl hydrolase 30 family.</text>
</comment>
<protein>
    <recommendedName>
        <fullName evidence="6">Glycosyl hydrolase family 30 TIM-barrel domain-containing protein</fullName>
    </recommendedName>
</protein>
<feature type="domain" description="Glycosyl hydrolase family 30 TIM-barrel" evidence="6">
    <location>
        <begin position="68"/>
        <end position="332"/>
    </location>
</feature>
<dbReference type="OrthoDB" id="2160638at2759"/>
<sequence length="538" mass="58869">MRRFLTIPLLLATTVASQQIWDIWQTTWDRSKLFTSLSPSSPINFVSPGTIGSADISVDDTTTYQSVWGFGGSLTDSAALILNNLKSTNSNNYWALLNYLFSPTDGANAAGLNYIRVPLGASDFSAGAYSFDDTNGDTSFSGFNINKAPSYLFSVLKDIYSVNNIIKVHVLPWSPPGWMKSSGTMNGGSLQSQYVTYYANYLLKCLQGFQNNGIPLYAISIQNEPENSNPTYPTCTMPVAVEAQIGAALRTLMNNNGFSYVKLIGYEHNWGDAGTYPIQLMQAAGDSFAGVSFHCYSGDVTDQDTFHTAYPNKEIYFTECAGTIGSDWWTDLKWYMDNIFIGSIEHNSHSGLMWNIALDGNGDPMYPGTSSCGGGCRAIAQVNSDGSYSLNQEFYAMAQASKAIIPKDVGGPFGKRVGVTVGGSLNWALRVGAYVTGRVSSSDWLRYSLVVLNWDDTPNGSWSPTPVQTTIEFKGMQATYTFPVGITTLWWYAPPTSSLNATAAQEPFEIFAETQPLKQKNFALHGWLHKFVGRFGIS</sequence>
<dbReference type="AlphaFoldDB" id="A0A284RID9"/>
<dbReference type="GO" id="GO:0006680">
    <property type="term" value="P:glucosylceramide catabolic process"/>
    <property type="evidence" value="ECO:0007669"/>
    <property type="project" value="TreeGrafter"/>
</dbReference>
<dbReference type="InterPro" id="IPR033453">
    <property type="entry name" value="Glyco_hydro_30_TIM-barrel"/>
</dbReference>
<name>A0A284RID9_ARMOS</name>
<dbReference type="Gene3D" id="3.20.20.80">
    <property type="entry name" value="Glycosidases"/>
    <property type="match status" value="1"/>
</dbReference>
<feature type="chain" id="PRO_5012967435" description="Glycosyl hydrolase family 30 TIM-barrel domain-containing protein" evidence="5">
    <location>
        <begin position="18"/>
        <end position="538"/>
    </location>
</feature>
<organism evidence="7 8">
    <name type="scientific">Armillaria ostoyae</name>
    <name type="common">Armillaria root rot fungus</name>
    <dbReference type="NCBI Taxonomy" id="47428"/>
    <lineage>
        <taxon>Eukaryota</taxon>
        <taxon>Fungi</taxon>
        <taxon>Dikarya</taxon>
        <taxon>Basidiomycota</taxon>
        <taxon>Agaricomycotina</taxon>
        <taxon>Agaricomycetes</taxon>
        <taxon>Agaricomycetidae</taxon>
        <taxon>Agaricales</taxon>
        <taxon>Marasmiineae</taxon>
        <taxon>Physalacriaceae</taxon>
        <taxon>Armillaria</taxon>
    </lineage>
</organism>
<evidence type="ECO:0000313" key="8">
    <source>
        <dbReference type="Proteomes" id="UP000219338"/>
    </source>
</evidence>
<dbReference type="GO" id="GO:0016020">
    <property type="term" value="C:membrane"/>
    <property type="evidence" value="ECO:0007669"/>
    <property type="project" value="GOC"/>
</dbReference>
<evidence type="ECO:0000256" key="4">
    <source>
        <dbReference type="RuleBase" id="RU361188"/>
    </source>
</evidence>
<dbReference type="EMBL" id="FUEG01000009">
    <property type="protein sequence ID" value="SJL08477.1"/>
    <property type="molecule type" value="Genomic_DNA"/>
</dbReference>
<evidence type="ECO:0000256" key="2">
    <source>
        <dbReference type="ARBA" id="ARBA00022729"/>
    </source>
</evidence>
<dbReference type="Pfam" id="PF02055">
    <property type="entry name" value="Glyco_hydro_30"/>
    <property type="match status" value="1"/>
</dbReference>
<dbReference type="SUPFAM" id="SSF51445">
    <property type="entry name" value="(Trans)glycosidases"/>
    <property type="match status" value="1"/>
</dbReference>